<evidence type="ECO:0000313" key="8">
    <source>
        <dbReference type="EMBL" id="GLI20696.1"/>
    </source>
</evidence>
<evidence type="ECO:0000259" key="7">
    <source>
        <dbReference type="Pfam" id="PF02687"/>
    </source>
</evidence>
<evidence type="ECO:0000256" key="1">
    <source>
        <dbReference type="ARBA" id="ARBA00004651"/>
    </source>
</evidence>
<dbReference type="GeneID" id="95761163"/>
<dbReference type="GO" id="GO:0005886">
    <property type="term" value="C:plasma membrane"/>
    <property type="evidence" value="ECO:0007669"/>
    <property type="project" value="UniProtKB-SubCell"/>
</dbReference>
<comment type="caution">
    <text evidence="8">The sequence shown here is derived from an EMBL/GenBank/DDBJ whole genome shotgun (WGS) entry which is preliminary data.</text>
</comment>
<dbReference type="Pfam" id="PF02687">
    <property type="entry name" value="FtsX"/>
    <property type="match status" value="2"/>
</dbReference>
<dbReference type="InterPro" id="IPR038766">
    <property type="entry name" value="Membrane_comp_ABC_pdt"/>
</dbReference>
<feature type="domain" description="ABC3 transporter permease C-terminal" evidence="7">
    <location>
        <begin position="728"/>
        <end position="841"/>
    </location>
</feature>
<dbReference type="InterPro" id="IPR003838">
    <property type="entry name" value="ABC3_permease_C"/>
</dbReference>
<feature type="transmembrane region" description="Helical" evidence="6">
    <location>
        <begin position="311"/>
        <end position="330"/>
    </location>
</feature>
<dbReference type="EMBL" id="JAVDPY010000003">
    <property type="protein sequence ID" value="MDR6333552.1"/>
    <property type="molecule type" value="Genomic_DNA"/>
</dbReference>
<protein>
    <submittedName>
        <fullName evidence="9">ABC transport system permease protein</fullName>
    </submittedName>
    <submittedName>
        <fullName evidence="8">ABC transporter permease</fullName>
    </submittedName>
</protein>
<keyword evidence="11" id="KW-1185">Reference proteome</keyword>
<feature type="transmembrane region" description="Helical" evidence="6">
    <location>
        <begin position="266"/>
        <end position="291"/>
    </location>
</feature>
<proteinExistence type="predicted"/>
<evidence type="ECO:0000313" key="11">
    <source>
        <dbReference type="Proteomes" id="UP001245370"/>
    </source>
</evidence>
<evidence type="ECO:0000256" key="3">
    <source>
        <dbReference type="ARBA" id="ARBA00022692"/>
    </source>
</evidence>
<feature type="transmembrane region" description="Helical" evidence="6">
    <location>
        <begin position="723"/>
        <end position="747"/>
    </location>
</feature>
<dbReference type="Proteomes" id="UP001245370">
    <property type="component" value="Unassembled WGS sequence"/>
</dbReference>
<feature type="transmembrane region" description="Helical" evidence="6">
    <location>
        <begin position="364"/>
        <end position="383"/>
    </location>
</feature>
<keyword evidence="2" id="KW-1003">Cell membrane</keyword>
<evidence type="ECO:0000256" key="6">
    <source>
        <dbReference type="SAM" id="Phobius"/>
    </source>
</evidence>
<evidence type="ECO:0000256" key="4">
    <source>
        <dbReference type="ARBA" id="ARBA00022989"/>
    </source>
</evidence>
<dbReference type="RefSeq" id="WP_281804939.1">
    <property type="nucleotide sequence ID" value="NZ_BSDO01000001.1"/>
</dbReference>
<feature type="transmembrane region" description="Helical" evidence="6">
    <location>
        <begin position="431"/>
        <end position="457"/>
    </location>
</feature>
<gene>
    <name evidence="9" type="ORF">GGQ86_002022</name>
    <name evidence="8" type="ORF">XFLAVUS301_03700</name>
</gene>
<accession>A0A9W6CEZ4</accession>
<dbReference type="EMBL" id="BSDO01000001">
    <property type="protein sequence ID" value="GLI20696.1"/>
    <property type="molecule type" value="Genomic_DNA"/>
</dbReference>
<keyword evidence="4 6" id="KW-1133">Transmembrane helix</keyword>
<dbReference type="PANTHER" id="PTHR30287">
    <property type="entry name" value="MEMBRANE COMPONENT OF PREDICTED ABC SUPERFAMILY METABOLITE UPTAKE TRANSPORTER"/>
    <property type="match status" value="1"/>
</dbReference>
<dbReference type="Proteomes" id="UP001144397">
    <property type="component" value="Unassembled WGS sequence"/>
</dbReference>
<reference evidence="9 11" key="2">
    <citation type="submission" date="2023-07" db="EMBL/GenBank/DDBJ databases">
        <title>Genomic Encyclopedia of Type Strains, Phase IV (KMG-IV): sequencing the most valuable type-strain genomes for metagenomic binning, comparative biology and taxonomic classification.</title>
        <authorList>
            <person name="Goeker M."/>
        </authorList>
    </citation>
    <scope>NUCLEOTIDE SEQUENCE [LARGE SCALE GENOMIC DNA]</scope>
    <source>
        <strain evidence="9 11">DSM 338</strain>
    </source>
</reference>
<dbReference type="PANTHER" id="PTHR30287:SF1">
    <property type="entry name" value="INNER MEMBRANE PROTEIN"/>
    <property type="match status" value="1"/>
</dbReference>
<feature type="domain" description="ABC3 transporter permease C-terminal" evidence="7">
    <location>
        <begin position="269"/>
        <end position="382"/>
    </location>
</feature>
<sequence length="848" mass="87860">MSLASPRLPVPLRLALRELRGARRGFGIFLGCLVLGVAAIAGIGSFAGALTQGLEREGRAILGGDAGFSVVQREMTVEERASLDRHGTLGSVALLRAMARTEAGDASLAELKAVDGTYPLVGTVGLDPPMPVADALKEKNGVFGAAADPVLLGRLGVKTGDRIRVGDATLEIRAALASEPDKLSSGVGLGARLLISQAALPATGLIQPGSLVRWSYRLLLDNPAPENLKAAMEEVREPMGRAGFEVRTRDGATPQLARNVGRISQFLTLVALTALLVGGVGVANAVSSHLAGKLEVIATLKAVGATRRDVFLTYGAEIGLIAAFGIVLGLMLGAALPFAATAAIGALVPFPLDPKIDGAALARAALYGLVVAAVFSVIPLARAQEARVSALFRDGIGEMRRRISLPYLLLVGGLGAALVVLALFTSDDKRAAAIFLAAAAAVFVLLRLVASGLMALARRAPRPRGAAARLALGNIHRPGALTPSVVLSLGLGLSLLVGISLVDASLNRELNGPVRESAPSFFFVDVPNSEEAEFRAFLAEQAPGAVVKSVPMLRGRITHVKDIPAEEVKPRPDAAWVLQSDRGISSSATVPEGSTVVAGTWWTGDETEPLVSFDSELAAGLGLKLGDTVTVSVLGRSVTARIANLRQVKWERLGINFVMVFSPATFAGAPYTVLATLAFPDGGDTAREIALLKAMAARFPAITTVRVKETLEEAQRMLDNLSLGIRAASLVTLITSVLVLAGALAAGRERRIYDAVILKTLGATRGRLTLAYGLEYAGLGLATAIVAAAAGTAAAWGVVTQVMDIPFTFAPLPAFGAVAVALAVTLVVGLLGTLRALSAPPARVLRHL</sequence>
<evidence type="ECO:0000256" key="2">
    <source>
        <dbReference type="ARBA" id="ARBA00022475"/>
    </source>
</evidence>
<organism evidence="8 10">
    <name type="scientific">Xanthobacter flavus</name>
    <dbReference type="NCBI Taxonomy" id="281"/>
    <lineage>
        <taxon>Bacteria</taxon>
        <taxon>Pseudomonadati</taxon>
        <taxon>Pseudomonadota</taxon>
        <taxon>Alphaproteobacteria</taxon>
        <taxon>Hyphomicrobiales</taxon>
        <taxon>Xanthobacteraceae</taxon>
        <taxon>Xanthobacter</taxon>
    </lineage>
</organism>
<feature type="transmembrane region" description="Helical" evidence="6">
    <location>
        <begin position="814"/>
        <end position="837"/>
    </location>
</feature>
<evidence type="ECO:0000256" key="5">
    <source>
        <dbReference type="ARBA" id="ARBA00023136"/>
    </source>
</evidence>
<feature type="transmembrane region" description="Helical" evidence="6">
    <location>
        <begin position="26"/>
        <end position="50"/>
    </location>
</feature>
<keyword evidence="5 6" id="KW-0472">Membrane</keyword>
<reference evidence="8" key="1">
    <citation type="submission" date="2022-12" db="EMBL/GenBank/DDBJ databases">
        <title>Reference genome sequencing for broad-spectrum identification of bacterial and archaeal isolates by mass spectrometry.</title>
        <authorList>
            <person name="Sekiguchi Y."/>
            <person name="Tourlousse D.M."/>
        </authorList>
    </citation>
    <scope>NUCLEOTIDE SEQUENCE</scope>
    <source>
        <strain evidence="8">301</strain>
    </source>
</reference>
<feature type="transmembrane region" description="Helical" evidence="6">
    <location>
        <begin position="768"/>
        <end position="794"/>
    </location>
</feature>
<evidence type="ECO:0000313" key="9">
    <source>
        <dbReference type="EMBL" id="MDR6333552.1"/>
    </source>
</evidence>
<name>A0A9W6CEZ4_XANFL</name>
<comment type="subcellular location">
    <subcellularLocation>
        <location evidence="1">Cell membrane</location>
        <topology evidence="1">Multi-pass membrane protein</topology>
    </subcellularLocation>
</comment>
<feature type="transmembrane region" description="Helical" evidence="6">
    <location>
        <begin position="404"/>
        <end position="425"/>
    </location>
</feature>
<evidence type="ECO:0000313" key="10">
    <source>
        <dbReference type="Proteomes" id="UP001144397"/>
    </source>
</evidence>
<dbReference type="AlphaFoldDB" id="A0A9W6CEZ4"/>
<keyword evidence="3 6" id="KW-0812">Transmembrane</keyword>